<dbReference type="AlphaFoldDB" id="M2P5S0"/>
<dbReference type="Proteomes" id="UP000016930">
    <property type="component" value="Unassembled WGS sequence"/>
</dbReference>
<keyword evidence="3" id="KW-1185">Reference proteome</keyword>
<reference evidence="2 3" key="1">
    <citation type="journal article" date="2012" name="Proc. Natl. Acad. Sci. U.S.A.">
        <title>Comparative genomics of Ceriporiopsis subvermispora and Phanerochaete chrysosporium provide insight into selective ligninolysis.</title>
        <authorList>
            <person name="Fernandez-Fueyo E."/>
            <person name="Ruiz-Duenas F.J."/>
            <person name="Ferreira P."/>
            <person name="Floudas D."/>
            <person name="Hibbett D.S."/>
            <person name="Canessa P."/>
            <person name="Larrondo L.F."/>
            <person name="James T.Y."/>
            <person name="Seelenfreund D."/>
            <person name="Lobos S."/>
            <person name="Polanco R."/>
            <person name="Tello M."/>
            <person name="Honda Y."/>
            <person name="Watanabe T."/>
            <person name="Watanabe T."/>
            <person name="Ryu J.S."/>
            <person name="Kubicek C.P."/>
            <person name="Schmoll M."/>
            <person name="Gaskell J."/>
            <person name="Hammel K.E."/>
            <person name="St John F.J."/>
            <person name="Vanden Wymelenberg A."/>
            <person name="Sabat G."/>
            <person name="Splinter BonDurant S."/>
            <person name="Syed K."/>
            <person name="Yadav J.S."/>
            <person name="Doddapaneni H."/>
            <person name="Subramanian V."/>
            <person name="Lavin J.L."/>
            <person name="Oguiza J.A."/>
            <person name="Perez G."/>
            <person name="Pisabarro A.G."/>
            <person name="Ramirez L."/>
            <person name="Santoyo F."/>
            <person name="Master E."/>
            <person name="Coutinho P.M."/>
            <person name="Henrissat B."/>
            <person name="Lombard V."/>
            <person name="Magnuson J.K."/>
            <person name="Kuees U."/>
            <person name="Hori C."/>
            <person name="Igarashi K."/>
            <person name="Samejima M."/>
            <person name="Held B.W."/>
            <person name="Barry K.W."/>
            <person name="LaButti K.M."/>
            <person name="Lapidus A."/>
            <person name="Lindquist E.A."/>
            <person name="Lucas S.M."/>
            <person name="Riley R."/>
            <person name="Salamov A.A."/>
            <person name="Hoffmeister D."/>
            <person name="Schwenk D."/>
            <person name="Hadar Y."/>
            <person name="Yarden O."/>
            <person name="de Vries R.P."/>
            <person name="Wiebenga A."/>
            <person name="Stenlid J."/>
            <person name="Eastwood D."/>
            <person name="Grigoriev I.V."/>
            <person name="Berka R.M."/>
            <person name="Blanchette R.A."/>
            <person name="Kersten P."/>
            <person name="Martinez A.T."/>
            <person name="Vicuna R."/>
            <person name="Cullen D."/>
        </authorList>
    </citation>
    <scope>NUCLEOTIDE SEQUENCE [LARGE SCALE GENOMIC DNA]</scope>
    <source>
        <strain evidence="2 3">B</strain>
    </source>
</reference>
<dbReference type="EMBL" id="KB445976">
    <property type="protein sequence ID" value="EMD30589.1"/>
    <property type="molecule type" value="Genomic_DNA"/>
</dbReference>
<feature type="region of interest" description="Disordered" evidence="1">
    <location>
        <begin position="34"/>
        <end position="65"/>
    </location>
</feature>
<evidence type="ECO:0000256" key="1">
    <source>
        <dbReference type="SAM" id="MobiDB-lite"/>
    </source>
</evidence>
<accession>M2P5S0</accession>
<organism evidence="2 3">
    <name type="scientific">Ceriporiopsis subvermispora (strain B)</name>
    <name type="common">White-rot fungus</name>
    <name type="synonym">Gelatoporia subvermispora</name>
    <dbReference type="NCBI Taxonomy" id="914234"/>
    <lineage>
        <taxon>Eukaryota</taxon>
        <taxon>Fungi</taxon>
        <taxon>Dikarya</taxon>
        <taxon>Basidiomycota</taxon>
        <taxon>Agaricomycotina</taxon>
        <taxon>Agaricomycetes</taxon>
        <taxon>Polyporales</taxon>
        <taxon>Gelatoporiaceae</taxon>
        <taxon>Gelatoporia</taxon>
    </lineage>
</organism>
<evidence type="ECO:0000313" key="2">
    <source>
        <dbReference type="EMBL" id="EMD30589.1"/>
    </source>
</evidence>
<evidence type="ECO:0000313" key="3">
    <source>
        <dbReference type="Proteomes" id="UP000016930"/>
    </source>
</evidence>
<proteinExistence type="predicted"/>
<sequence length="65" mass="7188">MSFESSRVTPALSKSSATSFLRCAGAAQTEYRRTDVSPGTWVGMDSCEQRRRRERGASKANECEP</sequence>
<protein>
    <submittedName>
        <fullName evidence="2">Uncharacterized protein</fullName>
    </submittedName>
</protein>
<dbReference type="HOGENOM" id="CLU_2849495_0_0_1"/>
<feature type="compositionally biased region" description="Basic and acidic residues" evidence="1">
    <location>
        <begin position="47"/>
        <end position="57"/>
    </location>
</feature>
<gene>
    <name evidence="2" type="ORF">CERSUDRAFT_101198</name>
</gene>
<name>M2P5S0_CERS8</name>